<dbReference type="AlphaFoldDB" id="A0A6G8IE06"/>
<dbReference type="GO" id="GO:0022857">
    <property type="term" value="F:transmembrane transporter activity"/>
    <property type="evidence" value="ECO:0007669"/>
    <property type="project" value="UniProtKB-UniRule"/>
</dbReference>
<keyword evidence="7" id="KW-0997">Cell inner membrane</keyword>
<protein>
    <recommendedName>
        <fullName evidence="7">TRAP transporter small permease protein</fullName>
    </recommendedName>
</protein>
<comment type="similarity">
    <text evidence="7">Belongs to the TRAP transporter small permease family.</text>
</comment>
<evidence type="ECO:0000313" key="9">
    <source>
        <dbReference type="EMBL" id="QIM51256.1"/>
    </source>
</evidence>
<feature type="transmembrane region" description="Helical" evidence="7">
    <location>
        <begin position="127"/>
        <end position="146"/>
    </location>
</feature>
<evidence type="ECO:0000256" key="2">
    <source>
        <dbReference type="ARBA" id="ARBA00022448"/>
    </source>
</evidence>
<dbReference type="GO" id="GO:0005886">
    <property type="term" value="C:plasma membrane"/>
    <property type="evidence" value="ECO:0007669"/>
    <property type="project" value="UniProtKB-SubCell"/>
</dbReference>
<accession>A0A6G8IE06</accession>
<keyword evidence="3" id="KW-1003">Cell membrane</keyword>
<keyword evidence="6 7" id="KW-0472">Membrane</keyword>
<evidence type="ECO:0000256" key="3">
    <source>
        <dbReference type="ARBA" id="ARBA00022475"/>
    </source>
</evidence>
<name>A0A6G8IE06_9BURK</name>
<keyword evidence="4 7" id="KW-0812">Transmembrane</keyword>
<evidence type="ECO:0000259" key="8">
    <source>
        <dbReference type="Pfam" id="PF04290"/>
    </source>
</evidence>
<proteinExistence type="inferred from homology"/>
<feature type="domain" description="Tripartite ATP-independent periplasmic transporters DctQ component" evidence="8">
    <location>
        <begin position="23"/>
        <end position="149"/>
    </location>
</feature>
<comment type="function">
    <text evidence="7">Part of the tripartite ATP-independent periplasmic (TRAP) transport system.</text>
</comment>
<evidence type="ECO:0000313" key="10">
    <source>
        <dbReference type="Proteomes" id="UP000503162"/>
    </source>
</evidence>
<comment type="subcellular location">
    <subcellularLocation>
        <location evidence="7">Cell inner membrane</location>
        <topology evidence="7">Multi-pass membrane protein</topology>
    </subcellularLocation>
    <subcellularLocation>
        <location evidence="1">Cell membrane</location>
        <topology evidence="1">Multi-pass membrane protein</topology>
    </subcellularLocation>
</comment>
<dbReference type="Pfam" id="PF04290">
    <property type="entry name" value="DctQ"/>
    <property type="match status" value="1"/>
</dbReference>
<keyword evidence="10" id="KW-1185">Reference proteome</keyword>
<organism evidence="9 10">
    <name type="scientific">Hydrogenophaga crocea</name>
    <dbReference type="NCBI Taxonomy" id="2716225"/>
    <lineage>
        <taxon>Bacteria</taxon>
        <taxon>Pseudomonadati</taxon>
        <taxon>Pseudomonadota</taxon>
        <taxon>Betaproteobacteria</taxon>
        <taxon>Burkholderiales</taxon>
        <taxon>Comamonadaceae</taxon>
        <taxon>Hydrogenophaga</taxon>
    </lineage>
</organism>
<dbReference type="InterPro" id="IPR055348">
    <property type="entry name" value="DctQ"/>
</dbReference>
<evidence type="ECO:0000256" key="1">
    <source>
        <dbReference type="ARBA" id="ARBA00004651"/>
    </source>
</evidence>
<evidence type="ECO:0000256" key="7">
    <source>
        <dbReference type="RuleBase" id="RU369079"/>
    </source>
</evidence>
<evidence type="ECO:0000256" key="5">
    <source>
        <dbReference type="ARBA" id="ARBA00022989"/>
    </source>
</evidence>
<evidence type="ECO:0000256" key="6">
    <source>
        <dbReference type="ARBA" id="ARBA00023136"/>
    </source>
</evidence>
<dbReference type="KEGG" id="hcz:G9Q37_03445"/>
<feature type="transmembrane region" description="Helical" evidence="7">
    <location>
        <begin position="85"/>
        <end position="107"/>
    </location>
</feature>
<comment type="subunit">
    <text evidence="7">The complex comprises the extracytoplasmic solute receptor protein and the two transmembrane proteins.</text>
</comment>
<keyword evidence="5 7" id="KW-1133">Transmembrane helix</keyword>
<gene>
    <name evidence="9" type="ORF">G9Q37_03445</name>
</gene>
<dbReference type="RefSeq" id="WP_166224605.1">
    <property type="nucleotide sequence ID" value="NZ_CP049989.1"/>
</dbReference>
<dbReference type="EMBL" id="CP049989">
    <property type="protein sequence ID" value="QIM51256.1"/>
    <property type="molecule type" value="Genomic_DNA"/>
</dbReference>
<dbReference type="Proteomes" id="UP000503162">
    <property type="component" value="Chromosome"/>
</dbReference>
<feature type="transmembrane region" description="Helical" evidence="7">
    <location>
        <begin position="46"/>
        <end position="64"/>
    </location>
</feature>
<evidence type="ECO:0000256" key="4">
    <source>
        <dbReference type="ARBA" id="ARBA00022692"/>
    </source>
</evidence>
<keyword evidence="2 7" id="KW-0813">Transport</keyword>
<sequence length="159" mass="16782">MKFLSFLAQVCAVLAGFILTAVTLVTCVSLIGRNTTGWTILGDYELTAVAAGAAVALFMPLCQLRRENIIVDFFTAKAPASVNALFDRFGALLMALMIGVIGWRTAVGGLSARESMTTTMMLGFPEWITYAAMVPPLLLTAAIALAQTFGPALDEEGAA</sequence>
<comment type="caution">
    <text evidence="7">Lacks conserved residue(s) required for the propagation of feature annotation.</text>
</comment>
<reference evidence="9 10" key="1">
    <citation type="submission" date="2020-03" db="EMBL/GenBank/DDBJ databases">
        <title>Hydrogenophaga sp. nov. isolated from cyanobacterial mat.</title>
        <authorList>
            <person name="Thorat V."/>
            <person name="Kirdat K."/>
            <person name="Tiwarekar B."/>
            <person name="Costa E.D."/>
            <person name="Yadav A."/>
        </authorList>
    </citation>
    <scope>NUCLEOTIDE SEQUENCE [LARGE SCALE GENOMIC DNA]</scope>
    <source>
        <strain evidence="9 10">BA0156</strain>
    </source>
</reference>